<accession>A0A517NK31</accession>
<feature type="chain" id="PRO_5022030796" evidence="1">
    <location>
        <begin position="19"/>
        <end position="420"/>
    </location>
</feature>
<organism evidence="2 3">
    <name type="scientific">Rubripirellula lacrimiformis</name>
    <dbReference type="NCBI Taxonomy" id="1930273"/>
    <lineage>
        <taxon>Bacteria</taxon>
        <taxon>Pseudomonadati</taxon>
        <taxon>Planctomycetota</taxon>
        <taxon>Planctomycetia</taxon>
        <taxon>Pirellulales</taxon>
        <taxon>Pirellulaceae</taxon>
        <taxon>Rubripirellula</taxon>
    </lineage>
</organism>
<name>A0A517NK31_9BACT</name>
<protein>
    <submittedName>
        <fullName evidence="2">Uncharacterized protein</fullName>
    </submittedName>
</protein>
<dbReference type="InterPro" id="IPR009003">
    <property type="entry name" value="Peptidase_S1_PA"/>
</dbReference>
<evidence type="ECO:0000313" key="2">
    <source>
        <dbReference type="EMBL" id="QDT07494.1"/>
    </source>
</evidence>
<keyword evidence="1" id="KW-0732">Signal</keyword>
<evidence type="ECO:0000256" key="1">
    <source>
        <dbReference type="SAM" id="SignalP"/>
    </source>
</evidence>
<dbReference type="KEGG" id="rlc:K227x_59210"/>
<dbReference type="Gene3D" id="2.40.10.120">
    <property type="match status" value="1"/>
</dbReference>
<dbReference type="SUPFAM" id="SSF50494">
    <property type="entry name" value="Trypsin-like serine proteases"/>
    <property type="match status" value="1"/>
</dbReference>
<keyword evidence="3" id="KW-1185">Reference proteome</keyword>
<evidence type="ECO:0000313" key="3">
    <source>
        <dbReference type="Proteomes" id="UP000318538"/>
    </source>
</evidence>
<dbReference type="EMBL" id="CP036525">
    <property type="protein sequence ID" value="QDT07494.1"/>
    <property type="molecule type" value="Genomic_DNA"/>
</dbReference>
<reference evidence="2 3" key="1">
    <citation type="submission" date="2019-02" db="EMBL/GenBank/DDBJ databases">
        <title>Deep-cultivation of Planctomycetes and their phenomic and genomic characterization uncovers novel biology.</title>
        <authorList>
            <person name="Wiegand S."/>
            <person name="Jogler M."/>
            <person name="Boedeker C."/>
            <person name="Pinto D."/>
            <person name="Vollmers J."/>
            <person name="Rivas-Marin E."/>
            <person name="Kohn T."/>
            <person name="Peeters S.H."/>
            <person name="Heuer A."/>
            <person name="Rast P."/>
            <person name="Oberbeckmann S."/>
            <person name="Bunk B."/>
            <person name="Jeske O."/>
            <person name="Meyerdierks A."/>
            <person name="Storesund J.E."/>
            <person name="Kallscheuer N."/>
            <person name="Luecker S."/>
            <person name="Lage O.M."/>
            <person name="Pohl T."/>
            <person name="Merkel B.J."/>
            <person name="Hornburger P."/>
            <person name="Mueller R.-W."/>
            <person name="Bruemmer F."/>
            <person name="Labrenz M."/>
            <person name="Spormann A.M."/>
            <person name="Op den Camp H."/>
            <person name="Overmann J."/>
            <person name="Amann R."/>
            <person name="Jetten M.S.M."/>
            <person name="Mascher T."/>
            <person name="Medema M.H."/>
            <person name="Devos D.P."/>
            <person name="Kaster A.-K."/>
            <person name="Ovreas L."/>
            <person name="Rohde M."/>
            <person name="Galperin M.Y."/>
            <person name="Jogler C."/>
        </authorList>
    </citation>
    <scope>NUCLEOTIDE SEQUENCE [LARGE SCALE GENOMIC DNA]</scope>
    <source>
        <strain evidence="2 3">K22_7</strain>
    </source>
</reference>
<dbReference type="Proteomes" id="UP000318538">
    <property type="component" value="Chromosome"/>
</dbReference>
<dbReference type="Pfam" id="PF13365">
    <property type="entry name" value="Trypsin_2"/>
    <property type="match status" value="1"/>
</dbReference>
<sequence length="420" mass="46517" precursor="true">MRQLTRLIPALIFFTGFAATCCGESEFSLRVLKSSDSGNVKRAGTALLCSYKDEQYLVTAYHVAYKAKQLALGHFDGKEHEDLQNFVQSSFWCKPEVDLCIFKCKPDQLDRLTEQTGDFRARVFDIATPKKGMPVRVAGNPRITLFQDQPYKRTSYEPPNIVSMATIAELSTAGERLDELVVPAASNTTLVMLGSFDIVYGYSGGPIVSGEKNVVGVLVGGDPDKGIVTWGIPLSYFGQVIDQGVKLELSNTLAWPGKAFAADAYGSDSSELVLRFPIEHSAPEERFLEGVAWVSSSVRLSESGRLDGIVTVGTDEFLKGFHGEVIVFLMDDAGNVLWTTEKEHRYGVPVGISKVREDEVWTENVPRHILPRVRRISILQRYAPTPNPNIEDFVSDLLKDGALMKTLRESAKSLQRQIEN</sequence>
<dbReference type="RefSeq" id="WP_145175523.1">
    <property type="nucleotide sequence ID" value="NZ_CP036525.1"/>
</dbReference>
<gene>
    <name evidence="2" type="ORF">K227x_59210</name>
</gene>
<feature type="signal peptide" evidence="1">
    <location>
        <begin position="1"/>
        <end position="18"/>
    </location>
</feature>
<proteinExistence type="predicted"/>
<dbReference type="AlphaFoldDB" id="A0A517NK31"/>